<accession>S0DDA1</accession>
<sequence length="154" mass="17406">MEDYGSLIPITHSRTRIMAVLSDCNALSARYGLALKSADIQMLAEKQADALKSTGRVEFGRGPYEKLIYAFCDSPYLTQADYAGTLAELCALFYRFKNEAGEKWSDDELVHLMKRFYDGECHGCLDLTGDRLWQSLHIFGGDEPEEEGNLFEEE</sequence>
<name>S0DDA1_9ZZZZ</name>
<proteinExistence type="predicted"/>
<dbReference type="EMBL" id="HF548270">
    <property type="protein sequence ID" value="CCO20827.1"/>
    <property type="molecule type" value="Genomic_DNA"/>
</dbReference>
<reference evidence="1" key="1">
    <citation type="submission" date="2012-10" db="EMBL/GenBank/DDBJ databases">
        <authorList>
            <person name="Sandrine L."/>
        </authorList>
    </citation>
    <scope>NUCLEOTIDE SEQUENCE</scope>
</reference>
<organism evidence="1">
    <name type="scientific">termite gut metagenome</name>
    <dbReference type="NCBI Taxonomy" id="433724"/>
    <lineage>
        <taxon>unclassified sequences</taxon>
        <taxon>metagenomes</taxon>
        <taxon>organismal metagenomes</taxon>
    </lineage>
</organism>
<dbReference type="InterPro" id="IPR046286">
    <property type="entry name" value="DUF6323"/>
</dbReference>
<protein>
    <submittedName>
        <fullName evidence="1">Uncharacterized protein</fullName>
    </submittedName>
</protein>
<dbReference type="Pfam" id="PF19848">
    <property type="entry name" value="DUF6323"/>
    <property type="match status" value="1"/>
</dbReference>
<evidence type="ECO:0000313" key="1">
    <source>
        <dbReference type="EMBL" id="CCO20827.1"/>
    </source>
</evidence>
<reference evidence="1" key="2">
    <citation type="journal article" date="2013" name="Biotechnol. Biofuels">
        <title>Mining for hemicellulases in the fungus-growing termite Pseudacanthotermes militaris using functional metagenomics.</title>
        <authorList>
            <person name="Bastien G."/>
            <person name="Arnal G."/>
            <person name="Bozonnet S."/>
            <person name="Laguerre S."/>
            <person name="Ferreira F."/>
            <person name="Faure R."/>
            <person name="Henrissat B."/>
            <person name="Lefevre F."/>
            <person name="Robe P."/>
            <person name="Bouchez O."/>
            <person name="Noirot C."/>
            <person name="Dumon C."/>
            <person name="O'Donohue M."/>
        </authorList>
    </citation>
    <scope>NUCLEOTIDE SEQUENCE</scope>
</reference>
<dbReference type="AlphaFoldDB" id="S0DDA1"/>
<gene>
    <name evidence="1" type="ORF">BN138_15</name>
</gene>